<evidence type="ECO:0000313" key="3">
    <source>
        <dbReference type="Proteomes" id="UP000023152"/>
    </source>
</evidence>
<proteinExistence type="predicted"/>
<gene>
    <name evidence="2" type="ORF">RFI_08643</name>
</gene>
<feature type="compositionally biased region" description="Basic and acidic residues" evidence="1">
    <location>
        <begin position="40"/>
        <end position="64"/>
    </location>
</feature>
<feature type="compositionally biased region" description="Gly residues" evidence="1">
    <location>
        <begin position="66"/>
        <end position="108"/>
    </location>
</feature>
<organism evidence="2 3">
    <name type="scientific">Reticulomyxa filosa</name>
    <dbReference type="NCBI Taxonomy" id="46433"/>
    <lineage>
        <taxon>Eukaryota</taxon>
        <taxon>Sar</taxon>
        <taxon>Rhizaria</taxon>
        <taxon>Retaria</taxon>
        <taxon>Foraminifera</taxon>
        <taxon>Monothalamids</taxon>
        <taxon>Reticulomyxidae</taxon>
        <taxon>Reticulomyxa</taxon>
    </lineage>
</organism>
<reference evidence="2 3" key="1">
    <citation type="journal article" date="2013" name="Curr. Biol.">
        <title>The Genome of the Foraminiferan Reticulomyxa filosa.</title>
        <authorList>
            <person name="Glockner G."/>
            <person name="Hulsmann N."/>
            <person name="Schleicher M."/>
            <person name="Noegel A.A."/>
            <person name="Eichinger L."/>
            <person name="Gallinger C."/>
            <person name="Pawlowski J."/>
            <person name="Sierra R."/>
            <person name="Euteneuer U."/>
            <person name="Pillet L."/>
            <person name="Moustafa A."/>
            <person name="Platzer M."/>
            <person name="Groth M."/>
            <person name="Szafranski K."/>
            <person name="Schliwa M."/>
        </authorList>
    </citation>
    <scope>NUCLEOTIDE SEQUENCE [LARGE SCALE GENOMIC DNA]</scope>
</reference>
<dbReference type="AlphaFoldDB" id="X6NRD9"/>
<feature type="region of interest" description="Disordered" evidence="1">
    <location>
        <begin position="40"/>
        <end position="122"/>
    </location>
</feature>
<keyword evidence="3" id="KW-1185">Reference proteome</keyword>
<sequence length="187" mass="18940">MPLIRKNLVVKQTTVRFAYATLFGQIVARCIPSDVETARKEARRKREDVLDADGSKASDAKEDVGSGSGTGGVGSGIGSGAGSGGAGAGSGSGPGGGGGGSSSVGTGGNSAAKSKDDSGSGIDGHVVSVASFDGKDMVTGSNSMIPDLSKSSSKYKIEDEDIMLANTIVDFETAFIAVWSWFHRSYY</sequence>
<accession>X6NRD9</accession>
<evidence type="ECO:0000256" key="1">
    <source>
        <dbReference type="SAM" id="MobiDB-lite"/>
    </source>
</evidence>
<name>X6NRD9_RETFI</name>
<dbReference type="Proteomes" id="UP000023152">
    <property type="component" value="Unassembled WGS sequence"/>
</dbReference>
<feature type="non-terminal residue" evidence="2">
    <location>
        <position position="187"/>
    </location>
</feature>
<protein>
    <submittedName>
        <fullName evidence="2">Uncharacterized protein</fullName>
    </submittedName>
</protein>
<comment type="caution">
    <text evidence="2">The sequence shown here is derived from an EMBL/GenBank/DDBJ whole genome shotgun (WGS) entry which is preliminary data.</text>
</comment>
<dbReference type="EMBL" id="ASPP01006645">
    <property type="protein sequence ID" value="ETO28488.1"/>
    <property type="molecule type" value="Genomic_DNA"/>
</dbReference>
<evidence type="ECO:0000313" key="2">
    <source>
        <dbReference type="EMBL" id="ETO28488.1"/>
    </source>
</evidence>